<protein>
    <submittedName>
        <fullName evidence="2">Uncharacterized protein</fullName>
    </submittedName>
</protein>
<evidence type="ECO:0000313" key="2">
    <source>
        <dbReference type="EMBL" id="KAK0750203.1"/>
    </source>
</evidence>
<accession>A0AA40F2Z5</accession>
<evidence type="ECO:0000256" key="1">
    <source>
        <dbReference type="SAM" id="MobiDB-lite"/>
    </source>
</evidence>
<evidence type="ECO:0000313" key="3">
    <source>
        <dbReference type="Proteomes" id="UP001172155"/>
    </source>
</evidence>
<name>A0AA40F2Z5_9PEZI</name>
<keyword evidence="3" id="KW-1185">Reference proteome</keyword>
<dbReference type="EMBL" id="JAUKUD010000003">
    <property type="protein sequence ID" value="KAK0750203.1"/>
    <property type="molecule type" value="Genomic_DNA"/>
</dbReference>
<proteinExistence type="predicted"/>
<organism evidence="2 3">
    <name type="scientific">Schizothecium vesticola</name>
    <dbReference type="NCBI Taxonomy" id="314040"/>
    <lineage>
        <taxon>Eukaryota</taxon>
        <taxon>Fungi</taxon>
        <taxon>Dikarya</taxon>
        <taxon>Ascomycota</taxon>
        <taxon>Pezizomycotina</taxon>
        <taxon>Sordariomycetes</taxon>
        <taxon>Sordariomycetidae</taxon>
        <taxon>Sordariales</taxon>
        <taxon>Schizotheciaceae</taxon>
        <taxon>Schizothecium</taxon>
    </lineage>
</organism>
<gene>
    <name evidence="2" type="ORF">B0T18DRAFT_428194</name>
</gene>
<dbReference type="Proteomes" id="UP001172155">
    <property type="component" value="Unassembled WGS sequence"/>
</dbReference>
<dbReference type="AlphaFoldDB" id="A0AA40F2Z5"/>
<feature type="region of interest" description="Disordered" evidence="1">
    <location>
        <begin position="78"/>
        <end position="106"/>
    </location>
</feature>
<comment type="caution">
    <text evidence="2">The sequence shown here is derived from an EMBL/GenBank/DDBJ whole genome shotgun (WGS) entry which is preliminary data.</text>
</comment>
<reference evidence="2" key="1">
    <citation type="submission" date="2023-06" db="EMBL/GenBank/DDBJ databases">
        <title>Genome-scale phylogeny and comparative genomics of the fungal order Sordariales.</title>
        <authorList>
            <consortium name="Lawrence Berkeley National Laboratory"/>
            <person name="Hensen N."/>
            <person name="Bonometti L."/>
            <person name="Westerberg I."/>
            <person name="Brannstrom I.O."/>
            <person name="Guillou S."/>
            <person name="Cros-Aarteil S."/>
            <person name="Calhoun S."/>
            <person name="Haridas S."/>
            <person name="Kuo A."/>
            <person name="Mondo S."/>
            <person name="Pangilinan J."/>
            <person name="Riley R."/>
            <person name="LaButti K."/>
            <person name="Andreopoulos B."/>
            <person name="Lipzen A."/>
            <person name="Chen C."/>
            <person name="Yanf M."/>
            <person name="Daum C."/>
            <person name="Ng V."/>
            <person name="Clum A."/>
            <person name="Steindorff A."/>
            <person name="Ohm R."/>
            <person name="Martin F."/>
            <person name="Silar P."/>
            <person name="Natvig D."/>
            <person name="Lalanne C."/>
            <person name="Gautier V."/>
            <person name="Ament-velasquez S.L."/>
            <person name="Kruys A."/>
            <person name="Hutchinson M.I."/>
            <person name="Powell A.J."/>
            <person name="Barry K."/>
            <person name="Miller A.N."/>
            <person name="Grigoriev I.V."/>
            <person name="Debuchy R."/>
            <person name="Gladieux P."/>
            <person name="Thoren M.H."/>
            <person name="Johannesson H."/>
        </authorList>
    </citation>
    <scope>NUCLEOTIDE SEQUENCE</scope>
    <source>
        <strain evidence="2">SMH3187-1</strain>
    </source>
</reference>
<sequence>MHVQSDSIPCPFSLKACHPYSTPLQLDYINVSLRDVGLNFRSDILFSRRTICSLLNINHFLLTTSNGTAWFHLAAPNSSQYEDGSRPNGRQKLKYPDGRNPPPSKMHWLEERTPDLRYWSGSFQEGAHPDFLRPDAEVFILVYDAGRAVYRQPINDPMYSAHNRLRDQGRDYWPDYEYTAMACAEQYRLCLRDGACTDYTSMRKLSENCYKIDYAGRWRWEKPSYPFWSTVVVNLLISQQDPVGMGTNWQGNETFR</sequence>